<gene>
    <name evidence="8" type="ORF">B5807_05810</name>
</gene>
<evidence type="ECO:0000256" key="5">
    <source>
        <dbReference type="SAM" id="MobiDB-lite"/>
    </source>
</evidence>
<feature type="compositionally biased region" description="Basic and acidic residues" evidence="5">
    <location>
        <begin position="462"/>
        <end position="472"/>
    </location>
</feature>
<protein>
    <recommendedName>
        <fullName evidence="7">CorA-like transporter domain-containing protein</fullName>
    </recommendedName>
</protein>
<organism evidence="8 9">
    <name type="scientific">Epicoccum nigrum</name>
    <name type="common">Soil fungus</name>
    <name type="synonym">Epicoccum purpurascens</name>
    <dbReference type="NCBI Taxonomy" id="105696"/>
    <lineage>
        <taxon>Eukaryota</taxon>
        <taxon>Fungi</taxon>
        <taxon>Dikarya</taxon>
        <taxon>Ascomycota</taxon>
        <taxon>Pezizomycotina</taxon>
        <taxon>Dothideomycetes</taxon>
        <taxon>Pleosporomycetidae</taxon>
        <taxon>Pleosporales</taxon>
        <taxon>Pleosporineae</taxon>
        <taxon>Didymellaceae</taxon>
        <taxon>Epicoccum</taxon>
    </lineage>
</organism>
<feature type="region of interest" description="Disordered" evidence="5">
    <location>
        <begin position="437"/>
        <end position="472"/>
    </location>
</feature>
<evidence type="ECO:0000256" key="4">
    <source>
        <dbReference type="ARBA" id="ARBA00023136"/>
    </source>
</evidence>
<dbReference type="GO" id="GO:0046873">
    <property type="term" value="F:metal ion transmembrane transporter activity"/>
    <property type="evidence" value="ECO:0007669"/>
    <property type="project" value="InterPro"/>
</dbReference>
<feature type="domain" description="CorA-like transporter" evidence="7">
    <location>
        <begin position="48"/>
        <end position="186"/>
    </location>
</feature>
<dbReference type="GO" id="GO:0016020">
    <property type="term" value="C:membrane"/>
    <property type="evidence" value="ECO:0007669"/>
    <property type="project" value="UniProtKB-SubCell"/>
</dbReference>
<dbReference type="OMA" id="TKHSTWI"/>
<sequence>MHSSLDDGSLYHERIESSANCFEDGRRPFQPVHIIDVPAVAKTKQPRGQIDLVKKACANLEILDEHLGNAANSDFRLRLISINQKDSWSRLQVTKPMLEKIVAHHDIEPEFLEVPLCFFERTTDEEQSFCVPWTVTECATSFRMFYTFRYAERKSLPTEPWVIRQVGVYHKFDIKTKQSLIMLLSAVPDSKAYDRVFRTISNEFHNIEQRPLYLHEVVHSSYFAYWKDYMCAYERILLPIADTTTATFINEPLRVTHNTLGTIRFLESRFLPLQAVLRSFEEVLRGLEGVNESLHSAGVVDAKSLRSAKSSSNNMARYCQAYARTAMFLQQRSNNTATLLADTLQYRNQAVAQDQNGSMIILTRSAVFITIITLIYLPWTLITGIFGMEFFQMDQETKNVDVSPEIWQFFVAATGTTVLTMLVYYLMAGFPQIRRKAGSSGQTPDTTAHQKSTSTAKQPRRCSTDIEKSWPV</sequence>
<comment type="subcellular location">
    <subcellularLocation>
        <location evidence="1">Membrane</location>
        <topology evidence="1">Multi-pass membrane protein</topology>
    </subcellularLocation>
</comment>
<dbReference type="InterPro" id="IPR002523">
    <property type="entry name" value="MgTranspt_CorA/ZnTranspt_ZntB"/>
</dbReference>
<evidence type="ECO:0000313" key="9">
    <source>
        <dbReference type="Proteomes" id="UP000193240"/>
    </source>
</evidence>
<evidence type="ECO:0000256" key="3">
    <source>
        <dbReference type="ARBA" id="ARBA00022989"/>
    </source>
</evidence>
<name>A0A1Y2M166_EPING</name>
<dbReference type="Gene3D" id="1.20.58.340">
    <property type="entry name" value="Magnesium transport protein CorA, transmembrane region"/>
    <property type="match status" value="1"/>
</dbReference>
<dbReference type="InterPro" id="IPR045863">
    <property type="entry name" value="CorA_TM1_TM2"/>
</dbReference>
<proteinExistence type="predicted"/>
<evidence type="ECO:0000259" key="7">
    <source>
        <dbReference type="Pfam" id="PF26616"/>
    </source>
</evidence>
<dbReference type="Pfam" id="PF26616">
    <property type="entry name" value="CorA-like"/>
    <property type="match status" value="1"/>
</dbReference>
<keyword evidence="4 6" id="KW-0472">Membrane</keyword>
<accession>A0A1Y2M166</accession>
<dbReference type="InterPro" id="IPR058257">
    <property type="entry name" value="CorA-like_dom"/>
</dbReference>
<evidence type="ECO:0000313" key="8">
    <source>
        <dbReference type="EMBL" id="OSS49761.1"/>
    </source>
</evidence>
<evidence type="ECO:0000256" key="2">
    <source>
        <dbReference type="ARBA" id="ARBA00022692"/>
    </source>
</evidence>
<dbReference type="AlphaFoldDB" id="A0A1Y2M166"/>
<evidence type="ECO:0000256" key="6">
    <source>
        <dbReference type="SAM" id="Phobius"/>
    </source>
</evidence>
<dbReference type="Proteomes" id="UP000193240">
    <property type="component" value="Unassembled WGS sequence"/>
</dbReference>
<evidence type="ECO:0000256" key="1">
    <source>
        <dbReference type="ARBA" id="ARBA00004141"/>
    </source>
</evidence>
<dbReference type="InParanoid" id="A0A1Y2M166"/>
<keyword evidence="2 6" id="KW-0812">Transmembrane</keyword>
<reference evidence="8 9" key="1">
    <citation type="journal article" date="2017" name="Genome Announc.">
        <title>Genome sequence of the saprophytic ascomycete Epicoccum nigrum ICMP 19927 strain isolated from New Zealand.</title>
        <authorList>
            <person name="Fokin M."/>
            <person name="Fleetwood D."/>
            <person name="Weir B.S."/>
            <person name="Villas-Boas S.G."/>
        </authorList>
    </citation>
    <scope>NUCLEOTIDE SEQUENCE [LARGE SCALE GENOMIC DNA]</scope>
    <source>
        <strain evidence="8 9">ICMP 19927</strain>
    </source>
</reference>
<dbReference type="SUPFAM" id="SSF144083">
    <property type="entry name" value="Magnesium transport protein CorA, transmembrane region"/>
    <property type="match status" value="1"/>
</dbReference>
<dbReference type="EMBL" id="KZ107843">
    <property type="protein sequence ID" value="OSS49761.1"/>
    <property type="molecule type" value="Genomic_DNA"/>
</dbReference>
<feature type="transmembrane region" description="Helical" evidence="6">
    <location>
        <begin position="366"/>
        <end position="386"/>
    </location>
</feature>
<feature type="compositionally biased region" description="Polar residues" evidence="5">
    <location>
        <begin position="439"/>
        <end position="457"/>
    </location>
</feature>
<keyword evidence="9" id="KW-1185">Reference proteome</keyword>
<feature type="transmembrane region" description="Helical" evidence="6">
    <location>
        <begin position="406"/>
        <end position="427"/>
    </location>
</feature>
<keyword evidence="3 6" id="KW-1133">Transmembrane helix</keyword>
<dbReference type="Pfam" id="PF01544">
    <property type="entry name" value="CorA"/>
    <property type="match status" value="1"/>
</dbReference>
<dbReference type="STRING" id="105696.A0A1Y2M166"/>